<evidence type="ECO:0000313" key="5">
    <source>
        <dbReference type="Proteomes" id="UP000050795"/>
    </source>
</evidence>
<reference evidence="6 7" key="2">
    <citation type="submission" date="2023-11" db="UniProtKB">
        <authorList>
            <consortium name="WormBaseParasite"/>
        </authorList>
    </citation>
    <scope>IDENTIFICATION</scope>
</reference>
<feature type="chain" id="PRO_5044704822" description="BPTI/Kunitz inhibitor domain-containing protein" evidence="3">
    <location>
        <begin position="24"/>
        <end position="471"/>
    </location>
</feature>
<evidence type="ECO:0000256" key="3">
    <source>
        <dbReference type="SAM" id="SignalP"/>
    </source>
</evidence>
<dbReference type="CDD" id="cd22593">
    <property type="entry name" value="Kunitz_conkunitzin"/>
    <property type="match status" value="1"/>
</dbReference>
<dbReference type="WBParaSite" id="TREG1_105510.1">
    <property type="protein sequence ID" value="TREG1_105510.1"/>
    <property type="gene ID" value="TREG1_105510"/>
</dbReference>
<feature type="compositionally biased region" description="Basic and acidic residues" evidence="2">
    <location>
        <begin position="163"/>
        <end position="182"/>
    </location>
</feature>
<dbReference type="PANTHER" id="PTHR10083">
    <property type="entry name" value="KUNITZ-TYPE PROTEASE INHIBITOR-RELATED"/>
    <property type="match status" value="1"/>
</dbReference>
<keyword evidence="3" id="KW-0732">Signal</keyword>
<feature type="compositionally biased region" description="Low complexity" evidence="2">
    <location>
        <begin position="142"/>
        <end position="158"/>
    </location>
</feature>
<accession>A0AA85IS01</accession>
<feature type="domain" description="BPTI/Kunitz inhibitor" evidence="4">
    <location>
        <begin position="417"/>
        <end position="469"/>
    </location>
</feature>
<name>A0AA85IS01_TRIRE</name>
<dbReference type="GO" id="GO:0005615">
    <property type="term" value="C:extracellular space"/>
    <property type="evidence" value="ECO:0007669"/>
    <property type="project" value="TreeGrafter"/>
</dbReference>
<reference evidence="5" key="1">
    <citation type="submission" date="2022-06" db="EMBL/GenBank/DDBJ databases">
        <authorList>
            <person name="Berger JAMES D."/>
            <person name="Berger JAMES D."/>
        </authorList>
    </citation>
    <scope>NUCLEOTIDE SEQUENCE [LARGE SCALE GENOMIC DNA]</scope>
</reference>
<dbReference type="GO" id="GO:0004867">
    <property type="term" value="F:serine-type endopeptidase inhibitor activity"/>
    <property type="evidence" value="ECO:0007669"/>
    <property type="project" value="InterPro"/>
</dbReference>
<dbReference type="PROSITE" id="PS50279">
    <property type="entry name" value="BPTI_KUNITZ_2"/>
    <property type="match status" value="2"/>
</dbReference>
<dbReference type="PRINTS" id="PR00759">
    <property type="entry name" value="BASICPTASE"/>
</dbReference>
<dbReference type="SUPFAM" id="SSF57362">
    <property type="entry name" value="BPTI-like"/>
    <property type="match status" value="2"/>
</dbReference>
<dbReference type="AlphaFoldDB" id="A0AA85IS01"/>
<proteinExistence type="predicted"/>
<dbReference type="CDD" id="cd00109">
    <property type="entry name" value="Kunitz-type"/>
    <property type="match status" value="1"/>
</dbReference>
<evidence type="ECO:0000256" key="1">
    <source>
        <dbReference type="ARBA" id="ARBA00023157"/>
    </source>
</evidence>
<keyword evidence="5" id="KW-1185">Reference proteome</keyword>
<dbReference type="Proteomes" id="UP000050795">
    <property type="component" value="Unassembled WGS sequence"/>
</dbReference>
<dbReference type="InterPro" id="IPR036880">
    <property type="entry name" value="Kunitz_BPTI_sf"/>
</dbReference>
<feature type="domain" description="BPTI/Kunitz inhibitor" evidence="4">
    <location>
        <begin position="296"/>
        <end position="346"/>
    </location>
</feature>
<evidence type="ECO:0000313" key="6">
    <source>
        <dbReference type="WBParaSite" id="TREG1_105510.1"/>
    </source>
</evidence>
<keyword evidence="1" id="KW-1015">Disulfide bond</keyword>
<dbReference type="Pfam" id="PF00014">
    <property type="entry name" value="Kunitz_BPTI"/>
    <property type="match status" value="2"/>
</dbReference>
<dbReference type="InterPro" id="IPR050098">
    <property type="entry name" value="TFPI/VKTCI-like"/>
</dbReference>
<evidence type="ECO:0000313" key="7">
    <source>
        <dbReference type="WBParaSite" id="TREG1_105510.2"/>
    </source>
</evidence>
<sequence>MKVIQVTLITNLVFLLLLHSADAYTILEGKQIVKRVYTRSQPSVLTATAGFQSPVQSTKEMNNSHETVYTTTNNNNGVGFTAVHHIPQDSTSNYVMPNFITGAHLIPADALYSDANKENSTQWSFSTPFVPSAASKLDKDATSTTTTTTDGESTSTDSLSYEQEDRREETHSFGGGSRKEAVETGTSLPQFHSTYPYDSYYDLPEEMRKYQVVISSDMDPSYYMDQPNDGVNSVNRFAWPQNKEYSQTAENEVQFKQGVLTEDQQTKEPARPVYHSPIRWAVRDIASLGQPSHIACSQPLDRGVGSNELSSWYYDSRDGRCRWFGYRGYGGNANRFYSRAACEELCVKNNQNLCEVAKCPKSITSCILVGDDSCKLYKQQHSKSWEAECPPDQPVCVTKRNTRMAPDIEFENVPSECRQQPDPGSCQIKNPSQNFFYDLESNDCMSFYFHECGGNDNRFVTKSECMSHCSP</sequence>
<evidence type="ECO:0000256" key="2">
    <source>
        <dbReference type="SAM" id="MobiDB-lite"/>
    </source>
</evidence>
<organism evidence="5 6">
    <name type="scientific">Trichobilharzia regenti</name>
    <name type="common">Nasal bird schistosome</name>
    <dbReference type="NCBI Taxonomy" id="157069"/>
    <lineage>
        <taxon>Eukaryota</taxon>
        <taxon>Metazoa</taxon>
        <taxon>Spiralia</taxon>
        <taxon>Lophotrochozoa</taxon>
        <taxon>Platyhelminthes</taxon>
        <taxon>Trematoda</taxon>
        <taxon>Digenea</taxon>
        <taxon>Strigeidida</taxon>
        <taxon>Schistosomatoidea</taxon>
        <taxon>Schistosomatidae</taxon>
        <taxon>Trichobilharzia</taxon>
    </lineage>
</organism>
<feature type="region of interest" description="Disordered" evidence="2">
    <location>
        <begin position="134"/>
        <end position="190"/>
    </location>
</feature>
<dbReference type="PANTHER" id="PTHR10083:SF374">
    <property type="entry name" value="BPTI_KUNITZ INHIBITOR DOMAIN-CONTAINING PROTEIN"/>
    <property type="match status" value="1"/>
</dbReference>
<protein>
    <recommendedName>
        <fullName evidence="4">BPTI/Kunitz inhibitor domain-containing protein</fullName>
    </recommendedName>
</protein>
<dbReference type="SMART" id="SM00131">
    <property type="entry name" value="KU"/>
    <property type="match status" value="2"/>
</dbReference>
<dbReference type="Gene3D" id="4.10.410.10">
    <property type="entry name" value="Pancreatic trypsin inhibitor Kunitz domain"/>
    <property type="match status" value="2"/>
</dbReference>
<feature type="signal peptide" evidence="3">
    <location>
        <begin position="1"/>
        <end position="23"/>
    </location>
</feature>
<dbReference type="WBParaSite" id="TREG1_105510.2">
    <property type="protein sequence ID" value="TREG1_105510.2"/>
    <property type="gene ID" value="TREG1_105510"/>
</dbReference>
<dbReference type="InterPro" id="IPR002223">
    <property type="entry name" value="Kunitz_BPTI"/>
</dbReference>
<evidence type="ECO:0000259" key="4">
    <source>
        <dbReference type="PROSITE" id="PS50279"/>
    </source>
</evidence>